<feature type="transmembrane region" description="Helical" evidence="9">
    <location>
        <begin position="636"/>
        <end position="656"/>
    </location>
</feature>
<keyword evidence="5 9" id="KW-1133">Transmembrane helix</keyword>
<feature type="coiled-coil region" evidence="7">
    <location>
        <begin position="59"/>
        <end position="144"/>
    </location>
</feature>
<keyword evidence="17" id="KW-1185">Reference proteome</keyword>
<evidence type="ECO:0000256" key="5">
    <source>
        <dbReference type="ARBA" id="ARBA00022989"/>
    </source>
</evidence>
<dbReference type="SUPFAM" id="SSF82689">
    <property type="entry name" value="Mechanosensitive channel protein MscS (YggB), C-terminal domain"/>
    <property type="match status" value="1"/>
</dbReference>
<dbReference type="PANTHER" id="PTHR30347:SF1">
    <property type="entry name" value="MECHANOSENSITIVE CHANNEL MSCK"/>
    <property type="match status" value="1"/>
</dbReference>
<keyword evidence="4 9" id="KW-0812">Transmembrane</keyword>
<feature type="signal peptide" evidence="10">
    <location>
        <begin position="1"/>
        <end position="26"/>
    </location>
</feature>
<evidence type="ECO:0000256" key="1">
    <source>
        <dbReference type="ARBA" id="ARBA00004651"/>
    </source>
</evidence>
<sequence length="1123" mass="127080">MKPNFLRSGFAFCLLFLLISLNLAYAANQKPAIKALSLADIQQRIQAIKDKQNLPEEQKNRILAAYHESEDNLNELEAQDAQAESFKQALNSLPLEVKQLARQITEAESNLKNRKAEKLAIFPMDELEQRLLIEKTRLSDLDAEISRIEATLGELSGRPQLIREKVSEIKSKQASSQQEQQTLSSRAGDNLYQKEARQIQLDSRIRLLNSTLKTLELESLSNPLQLQANKDRVHLLTLQREQQSLVIADLDNFLLERRQQETDKEQAALLQAEKDAEGKHPLIRAATKENMQFNRSLQEINKNMEQYSLQKNEIDVRYKQLEKDFQSAEQKISLAGLSPALGNLLREQRRNLPQRKQYSTLSDEIQNQIALASLEMFKLDEARKGLVDINQLLLTRMAQLPEDTAEPEKLRVRTELRMLLNDQKDLVARLAGGYNEYGRVLGDVDFSLQQMLTMADKFSGYLDQRLLWVPSAPVIDKYFLQDIFSSLLWFMSPGNWLGVVNGFWDGIRHFPLLVLVGLSIVIFHWRFRAGVKQRLTELLGKKAISQEFREIVSSLLYLLLLSLSGALLMAWMAGVLILNARADLFSHAFADGLIATAVSLCVVQFVFRLFKPSGVAEAVLQWPQHAIRLMYGQMKWARFVVVPCVFITAMTGSDLFSEHSHALGRTALIVMMLMMSYVLHRLTQPLTGLGKSFYQQSAGWLSSLRYLWYGIAVLTPLVIIGFAVAGYYQSALELQDKLLLTLRLIFITVLFQGLVLRWLRNTERQLALKNARQKRKQVEQAAVSSANLEGGYPVEEQLLDISKINQQSHKLLTTMVLVIMLGGFWMIWSDILPALTVFDQVVLWQHSQMVEGKETLEPITLINLLICLVYSGLAFVFASNFPALVDLITAGKFAMTAGSRYALIQLVRYSLITVAFLAVANELGGSWSQVQWLVAALSVGLGFGLQEIFANMVSGIILLFERPIRVGDTVTVGEVTGRVSRIQMRATHIVDWDRKELVVPNKTFITDRLINWTLSDTVTRVVVPVSVAYGTSVEMVEQILSDAVKSIEQVLSDPEPLVIFIGFGDSALQFKINVFVRELSDRTVVTHRLHTQIYEALLAHHIEIPYPQRDVHIRSVAKGILNE</sequence>
<dbReference type="PANTHER" id="PTHR30347">
    <property type="entry name" value="POTASSIUM CHANNEL RELATED"/>
    <property type="match status" value="1"/>
</dbReference>
<comment type="subcellular location">
    <subcellularLocation>
        <location evidence="1">Cell membrane</location>
        <topology evidence="1">Multi-pass membrane protein</topology>
    </subcellularLocation>
</comment>
<evidence type="ECO:0000256" key="6">
    <source>
        <dbReference type="ARBA" id="ARBA00023136"/>
    </source>
</evidence>
<name>A0A140E663_9GAMM</name>
<dbReference type="InterPro" id="IPR049278">
    <property type="entry name" value="MS_channel_C"/>
</dbReference>
<feature type="transmembrane region" description="Helical" evidence="9">
    <location>
        <begin position="811"/>
        <end position="828"/>
    </location>
</feature>
<evidence type="ECO:0000259" key="15">
    <source>
        <dbReference type="Pfam" id="PF21088"/>
    </source>
</evidence>
<evidence type="ECO:0000256" key="7">
    <source>
        <dbReference type="SAM" id="Coils"/>
    </source>
</evidence>
<dbReference type="Gene3D" id="2.30.30.60">
    <property type="match status" value="1"/>
</dbReference>
<protein>
    <submittedName>
        <fullName evidence="16">Mechanosensitive ion channel protein MscS</fullName>
    </submittedName>
</protein>
<dbReference type="InterPro" id="IPR023408">
    <property type="entry name" value="MscS_beta-dom_sf"/>
</dbReference>
<evidence type="ECO:0000259" key="13">
    <source>
        <dbReference type="Pfam" id="PF12795"/>
    </source>
</evidence>
<feature type="transmembrane region" description="Helical" evidence="9">
    <location>
        <begin position="706"/>
        <end position="728"/>
    </location>
</feature>
<evidence type="ECO:0000256" key="8">
    <source>
        <dbReference type="SAM" id="MobiDB-lite"/>
    </source>
</evidence>
<feature type="transmembrane region" description="Helical" evidence="9">
    <location>
        <begin position="932"/>
        <end position="960"/>
    </location>
</feature>
<dbReference type="InterPro" id="IPR049142">
    <property type="entry name" value="MS_channel_1st"/>
</dbReference>
<feature type="chain" id="PRO_5007302065" evidence="10">
    <location>
        <begin position="27"/>
        <end position="1123"/>
    </location>
</feature>
<feature type="transmembrane region" description="Helical" evidence="9">
    <location>
        <begin position="901"/>
        <end position="920"/>
    </location>
</feature>
<dbReference type="Gene3D" id="3.30.70.100">
    <property type="match status" value="1"/>
</dbReference>
<dbReference type="STRING" id="1538553.JT25_020765"/>
<dbReference type="Pfam" id="PF21088">
    <property type="entry name" value="MS_channel_1st"/>
    <property type="match status" value="1"/>
</dbReference>
<dbReference type="GO" id="GO:0005886">
    <property type="term" value="C:plasma membrane"/>
    <property type="evidence" value="ECO:0007669"/>
    <property type="project" value="UniProtKB-SubCell"/>
</dbReference>
<evidence type="ECO:0000259" key="12">
    <source>
        <dbReference type="Pfam" id="PF12794"/>
    </source>
</evidence>
<evidence type="ECO:0000256" key="4">
    <source>
        <dbReference type="ARBA" id="ARBA00022692"/>
    </source>
</evidence>
<dbReference type="InterPro" id="IPR011066">
    <property type="entry name" value="MscS_channel_C_sf"/>
</dbReference>
<dbReference type="OrthoDB" id="9799209at2"/>
<dbReference type="KEGG" id="mdn:JT25_020765"/>
<feature type="compositionally biased region" description="Low complexity" evidence="8">
    <location>
        <begin position="172"/>
        <end position="185"/>
    </location>
</feature>
<dbReference type="Pfam" id="PF12794">
    <property type="entry name" value="MscS_TM"/>
    <property type="match status" value="1"/>
</dbReference>
<accession>A0A140E663</accession>
<feature type="coiled-coil region" evidence="7">
    <location>
        <begin position="255"/>
        <end position="331"/>
    </location>
</feature>
<feature type="domain" description="Mechanosensitive ion channel MscS" evidence="11">
    <location>
        <begin position="948"/>
        <end position="1013"/>
    </location>
</feature>
<reference evidence="16 17" key="1">
    <citation type="journal article" date="2015" name="Environ. Microbiol.">
        <title>Methane oxidation coupled to nitrate reduction under hypoxia by the Gammaproteobacterium Methylomonas denitrificans, sp. nov. type strain FJG1.</title>
        <authorList>
            <person name="Kits K.D."/>
            <person name="Klotz M.G."/>
            <person name="Stein L.Y."/>
        </authorList>
    </citation>
    <scope>NUCLEOTIDE SEQUENCE [LARGE SCALE GENOMIC DNA]</scope>
    <source>
        <strain evidence="16 17">FJG1</strain>
    </source>
</reference>
<dbReference type="RefSeq" id="WP_062329554.1">
    <property type="nucleotide sequence ID" value="NZ_CP014476.1"/>
</dbReference>
<keyword evidence="7" id="KW-0175">Coiled coil</keyword>
<keyword evidence="3" id="KW-1003">Cell membrane</keyword>
<dbReference type="Gene3D" id="1.10.287.1260">
    <property type="match status" value="1"/>
</dbReference>
<evidence type="ECO:0000256" key="9">
    <source>
        <dbReference type="SAM" id="Phobius"/>
    </source>
</evidence>
<feature type="transmembrane region" description="Helical" evidence="9">
    <location>
        <begin position="510"/>
        <end position="527"/>
    </location>
</feature>
<dbReference type="InterPro" id="IPR010920">
    <property type="entry name" value="LSM_dom_sf"/>
</dbReference>
<keyword evidence="6 9" id="KW-0472">Membrane</keyword>
<feature type="transmembrane region" description="Helical" evidence="9">
    <location>
        <begin position="584"/>
        <end position="607"/>
    </location>
</feature>
<dbReference type="InterPro" id="IPR025692">
    <property type="entry name" value="MscS_IM_dom1"/>
</dbReference>
<evidence type="ECO:0000259" key="11">
    <source>
        <dbReference type="Pfam" id="PF00924"/>
    </source>
</evidence>
<feature type="domain" description="Mechanosensitive ion channel transmembrane helices 2/3" evidence="15">
    <location>
        <begin position="906"/>
        <end position="946"/>
    </location>
</feature>
<comment type="similarity">
    <text evidence="2">Belongs to the MscS (TC 1.A.23) family.</text>
</comment>
<feature type="transmembrane region" description="Helical" evidence="9">
    <location>
        <begin position="662"/>
        <end position="679"/>
    </location>
</feature>
<feature type="domain" description="Mechanosensitive ion channel MscS porin" evidence="13">
    <location>
        <begin position="45"/>
        <end position="284"/>
    </location>
</feature>
<evidence type="ECO:0000256" key="3">
    <source>
        <dbReference type="ARBA" id="ARBA00022475"/>
    </source>
</evidence>
<feature type="domain" description="Mechanosensitive ion channel MscS C-terminal" evidence="14">
    <location>
        <begin position="1021"/>
        <end position="1104"/>
    </location>
</feature>
<dbReference type="Proteomes" id="UP000030512">
    <property type="component" value="Chromosome"/>
</dbReference>
<evidence type="ECO:0000256" key="2">
    <source>
        <dbReference type="ARBA" id="ARBA00008017"/>
    </source>
</evidence>
<organism evidence="16 17">
    <name type="scientific">Methylomonas denitrificans</name>
    <dbReference type="NCBI Taxonomy" id="1538553"/>
    <lineage>
        <taxon>Bacteria</taxon>
        <taxon>Pseudomonadati</taxon>
        <taxon>Pseudomonadota</taxon>
        <taxon>Gammaproteobacteria</taxon>
        <taxon>Methylococcales</taxon>
        <taxon>Methylococcaceae</taxon>
        <taxon>Methylomonas</taxon>
    </lineage>
</organism>
<gene>
    <name evidence="16" type="ORF">JT25_020765</name>
</gene>
<feature type="transmembrane region" description="Helical" evidence="9">
    <location>
        <begin position="859"/>
        <end position="881"/>
    </location>
</feature>
<dbReference type="InterPro" id="IPR052702">
    <property type="entry name" value="MscS-like_channel"/>
</dbReference>
<evidence type="ECO:0000259" key="14">
    <source>
        <dbReference type="Pfam" id="PF21082"/>
    </source>
</evidence>
<evidence type="ECO:0000256" key="10">
    <source>
        <dbReference type="SAM" id="SignalP"/>
    </source>
</evidence>
<feature type="transmembrane region" description="Helical" evidence="9">
    <location>
        <begin position="555"/>
        <end position="578"/>
    </location>
</feature>
<feature type="transmembrane region" description="Helical" evidence="9">
    <location>
        <begin position="740"/>
        <end position="759"/>
    </location>
</feature>
<dbReference type="Pfam" id="PF21082">
    <property type="entry name" value="MS_channel_3rd"/>
    <property type="match status" value="1"/>
</dbReference>
<dbReference type="AlphaFoldDB" id="A0A140E663"/>
<dbReference type="Pfam" id="PF12795">
    <property type="entry name" value="MscS_porin"/>
    <property type="match status" value="1"/>
</dbReference>
<dbReference type="InterPro" id="IPR006685">
    <property type="entry name" value="MscS_channel_2nd"/>
</dbReference>
<feature type="region of interest" description="Disordered" evidence="8">
    <location>
        <begin position="168"/>
        <end position="189"/>
    </location>
</feature>
<feature type="domain" description="Mechanosensitive ion channel inner membrane" evidence="12">
    <location>
        <begin position="512"/>
        <end position="844"/>
    </location>
</feature>
<evidence type="ECO:0000313" key="17">
    <source>
        <dbReference type="Proteomes" id="UP000030512"/>
    </source>
</evidence>
<dbReference type="SUPFAM" id="SSF50182">
    <property type="entry name" value="Sm-like ribonucleoproteins"/>
    <property type="match status" value="1"/>
</dbReference>
<keyword evidence="10" id="KW-0732">Signal</keyword>
<evidence type="ECO:0000313" key="16">
    <source>
        <dbReference type="EMBL" id="AMK78887.1"/>
    </source>
</evidence>
<dbReference type="InterPro" id="IPR024393">
    <property type="entry name" value="MscS_porin"/>
</dbReference>
<dbReference type="Pfam" id="PF00924">
    <property type="entry name" value="MS_channel_2nd"/>
    <property type="match status" value="1"/>
</dbReference>
<dbReference type="EMBL" id="CP014476">
    <property type="protein sequence ID" value="AMK78887.1"/>
    <property type="molecule type" value="Genomic_DNA"/>
</dbReference>
<proteinExistence type="inferred from homology"/>
<dbReference type="GO" id="GO:0008381">
    <property type="term" value="F:mechanosensitive monoatomic ion channel activity"/>
    <property type="evidence" value="ECO:0007669"/>
    <property type="project" value="UniProtKB-ARBA"/>
</dbReference>